<name>T1C5Z3_9ZZZZ</name>
<organism evidence="1">
    <name type="scientific">mine drainage metagenome</name>
    <dbReference type="NCBI Taxonomy" id="410659"/>
    <lineage>
        <taxon>unclassified sequences</taxon>
        <taxon>metagenomes</taxon>
        <taxon>ecological metagenomes</taxon>
    </lineage>
</organism>
<dbReference type="AlphaFoldDB" id="T1C5Z3"/>
<evidence type="ECO:0000313" key="1">
    <source>
        <dbReference type="EMBL" id="EQD77442.1"/>
    </source>
</evidence>
<proteinExistence type="predicted"/>
<dbReference type="EMBL" id="AUZY01000774">
    <property type="protein sequence ID" value="EQD77442.1"/>
    <property type="molecule type" value="Genomic_DNA"/>
</dbReference>
<accession>T1C5Z3</accession>
<protein>
    <submittedName>
        <fullName evidence="1">Uncharacterized protein</fullName>
    </submittedName>
</protein>
<comment type="caution">
    <text evidence="1">The sequence shown here is derived from an EMBL/GenBank/DDBJ whole genome shotgun (WGS) entry which is preliminary data.</text>
</comment>
<sequence>MPFRPESVVAHHDLFETDAGWERDARAGKQPAAAVWKGLQPSILRIKDDGQWGEVIASRQAPAYFRTRYGATNLYCVGLASFRRLLYTIFDKDAFLLDRADHARYDEWLHGPRRR</sequence>
<gene>
    <name evidence="1" type="ORF">B1B_01062</name>
</gene>
<reference evidence="1" key="1">
    <citation type="submission" date="2013-08" db="EMBL/GenBank/DDBJ databases">
        <authorList>
            <person name="Mendez C."/>
            <person name="Richter M."/>
            <person name="Ferrer M."/>
            <person name="Sanchez J."/>
        </authorList>
    </citation>
    <scope>NUCLEOTIDE SEQUENCE</scope>
</reference>
<reference evidence="1" key="2">
    <citation type="journal article" date="2014" name="ISME J.">
        <title>Microbial stratification in low pH oxic and suboxic macroscopic growths along an acid mine drainage.</title>
        <authorList>
            <person name="Mendez-Garcia C."/>
            <person name="Mesa V."/>
            <person name="Sprenger R.R."/>
            <person name="Richter M."/>
            <person name="Diez M.S."/>
            <person name="Solano J."/>
            <person name="Bargiela R."/>
            <person name="Golyshina O.V."/>
            <person name="Manteca A."/>
            <person name="Ramos J.L."/>
            <person name="Gallego J.R."/>
            <person name="Llorente I."/>
            <person name="Martins Dos Santos V.A."/>
            <person name="Jensen O.N."/>
            <person name="Pelaez A.I."/>
            <person name="Sanchez J."/>
            <person name="Ferrer M."/>
        </authorList>
    </citation>
    <scope>NUCLEOTIDE SEQUENCE</scope>
</reference>